<sequence>MSNALGGGEDVWGAWFEASWHVLPLSRVLGTRSYVEKHTCIQTDARGTLTDVPVT</sequence>
<name>A0A2K3N6S9_TRIPR</name>
<comment type="caution">
    <text evidence="1">The sequence shown here is derived from an EMBL/GenBank/DDBJ whole genome shotgun (WGS) entry which is preliminary data.</text>
</comment>
<reference evidence="1 2" key="1">
    <citation type="journal article" date="2014" name="Am. J. Bot.">
        <title>Genome assembly and annotation for red clover (Trifolium pratense; Fabaceae).</title>
        <authorList>
            <person name="Istvanek J."/>
            <person name="Jaros M."/>
            <person name="Krenek A."/>
            <person name="Repkova J."/>
        </authorList>
    </citation>
    <scope>NUCLEOTIDE SEQUENCE [LARGE SCALE GENOMIC DNA]</scope>
    <source>
        <strain evidence="2">cv. Tatra</strain>
        <tissue evidence="1">Young leaves</tissue>
    </source>
</reference>
<proteinExistence type="predicted"/>
<dbReference type="EMBL" id="ASHM01016967">
    <property type="protein sequence ID" value="PNX98726.1"/>
    <property type="molecule type" value="Genomic_DNA"/>
</dbReference>
<dbReference type="Proteomes" id="UP000236291">
    <property type="component" value="Unassembled WGS sequence"/>
</dbReference>
<reference evidence="1 2" key="2">
    <citation type="journal article" date="2017" name="Front. Plant Sci.">
        <title>Gene Classification and Mining of Molecular Markers Useful in Red Clover (Trifolium pratense) Breeding.</title>
        <authorList>
            <person name="Istvanek J."/>
            <person name="Dluhosova J."/>
            <person name="Dluhos P."/>
            <person name="Patkova L."/>
            <person name="Nedelnik J."/>
            <person name="Repkova J."/>
        </authorList>
    </citation>
    <scope>NUCLEOTIDE SEQUENCE [LARGE SCALE GENOMIC DNA]</scope>
    <source>
        <strain evidence="2">cv. Tatra</strain>
        <tissue evidence="1">Young leaves</tissue>
    </source>
</reference>
<evidence type="ECO:0000313" key="2">
    <source>
        <dbReference type="Proteomes" id="UP000236291"/>
    </source>
</evidence>
<accession>A0A2K3N6S9</accession>
<protein>
    <submittedName>
        <fullName evidence="1">Uncharacterized protein</fullName>
    </submittedName>
</protein>
<gene>
    <name evidence="1" type="ORF">L195_g021983</name>
</gene>
<evidence type="ECO:0000313" key="1">
    <source>
        <dbReference type="EMBL" id="PNX98726.1"/>
    </source>
</evidence>
<dbReference type="AlphaFoldDB" id="A0A2K3N6S9"/>
<organism evidence="1 2">
    <name type="scientific">Trifolium pratense</name>
    <name type="common">Red clover</name>
    <dbReference type="NCBI Taxonomy" id="57577"/>
    <lineage>
        <taxon>Eukaryota</taxon>
        <taxon>Viridiplantae</taxon>
        <taxon>Streptophyta</taxon>
        <taxon>Embryophyta</taxon>
        <taxon>Tracheophyta</taxon>
        <taxon>Spermatophyta</taxon>
        <taxon>Magnoliopsida</taxon>
        <taxon>eudicotyledons</taxon>
        <taxon>Gunneridae</taxon>
        <taxon>Pentapetalae</taxon>
        <taxon>rosids</taxon>
        <taxon>fabids</taxon>
        <taxon>Fabales</taxon>
        <taxon>Fabaceae</taxon>
        <taxon>Papilionoideae</taxon>
        <taxon>50 kb inversion clade</taxon>
        <taxon>NPAAA clade</taxon>
        <taxon>Hologalegina</taxon>
        <taxon>IRL clade</taxon>
        <taxon>Trifolieae</taxon>
        <taxon>Trifolium</taxon>
    </lineage>
</organism>